<evidence type="ECO:0000313" key="2">
    <source>
        <dbReference type="EMBL" id="KOB79078.1"/>
    </source>
</evidence>
<reference evidence="2 3" key="1">
    <citation type="journal article" date="2015" name="Genome Biol. Evol.">
        <title>The genome of winter moth (Operophtera brumata) provides a genomic perspective on sexual dimorphism and phenology.</title>
        <authorList>
            <person name="Derks M.F."/>
            <person name="Smit S."/>
            <person name="Salis L."/>
            <person name="Schijlen E."/>
            <person name="Bossers A."/>
            <person name="Mateman C."/>
            <person name="Pijl A.S."/>
            <person name="de Ridder D."/>
            <person name="Groenen M.A."/>
            <person name="Visser M.E."/>
            <person name="Megens H.J."/>
        </authorList>
    </citation>
    <scope>NUCLEOTIDE SEQUENCE [LARGE SCALE GENOMIC DNA]</scope>
    <source>
        <strain evidence="2">WM2013NL</strain>
        <tissue evidence="2">Head and thorax</tissue>
    </source>
</reference>
<proteinExistence type="predicted"/>
<organism evidence="2 3">
    <name type="scientific">Operophtera brumata</name>
    <name type="common">Winter moth</name>
    <name type="synonym">Phalaena brumata</name>
    <dbReference type="NCBI Taxonomy" id="104452"/>
    <lineage>
        <taxon>Eukaryota</taxon>
        <taxon>Metazoa</taxon>
        <taxon>Ecdysozoa</taxon>
        <taxon>Arthropoda</taxon>
        <taxon>Hexapoda</taxon>
        <taxon>Insecta</taxon>
        <taxon>Pterygota</taxon>
        <taxon>Neoptera</taxon>
        <taxon>Endopterygota</taxon>
        <taxon>Lepidoptera</taxon>
        <taxon>Glossata</taxon>
        <taxon>Ditrysia</taxon>
        <taxon>Geometroidea</taxon>
        <taxon>Geometridae</taxon>
        <taxon>Larentiinae</taxon>
        <taxon>Operophtera</taxon>
    </lineage>
</organism>
<name>A0A0L7LUC7_OPEBR</name>
<feature type="region of interest" description="Disordered" evidence="1">
    <location>
        <begin position="30"/>
        <end position="52"/>
    </location>
</feature>
<dbReference type="EMBL" id="JTDY01000067">
    <property type="protein sequence ID" value="KOB79078.1"/>
    <property type="molecule type" value="Genomic_DNA"/>
</dbReference>
<protein>
    <submittedName>
        <fullName evidence="2">PI-PLC X-box domain-containing protein</fullName>
    </submittedName>
</protein>
<evidence type="ECO:0000256" key="1">
    <source>
        <dbReference type="SAM" id="MobiDB-lite"/>
    </source>
</evidence>
<gene>
    <name evidence="2" type="ORF">OBRU01_01278</name>
</gene>
<dbReference type="Proteomes" id="UP000037510">
    <property type="component" value="Unassembled WGS sequence"/>
</dbReference>
<evidence type="ECO:0000313" key="3">
    <source>
        <dbReference type="Proteomes" id="UP000037510"/>
    </source>
</evidence>
<comment type="caution">
    <text evidence="2">The sequence shown here is derived from an EMBL/GenBank/DDBJ whole genome shotgun (WGS) entry which is preliminary data.</text>
</comment>
<dbReference type="STRING" id="104452.A0A0L7LUC7"/>
<feature type="compositionally biased region" description="Basic and acidic residues" evidence="1">
    <location>
        <begin position="33"/>
        <end position="44"/>
    </location>
</feature>
<sequence>MSLHYSPPNITHYHRSLPFFSFITASAATAEGPQRENESNHTDSDSSQTQSIEKSSCGRVWVTIGLFDDRPGSWSNALAVYPIRSAEGHVVTNVSLGEGSLPAGWEQGVGHRGPHCLWPWAGAGDGQIQAYNCLKIQPTWMEDNAGKINGLRIGDLVLAGTHNAGAWRFDTEVSAISRDSFVLVHAGLLELVQRELGPHLAVAQEFGTGAGTRGPTLKSLLDADKRLLKQLALANPSSPVGKYERS</sequence>
<keyword evidence="3" id="KW-1185">Reference proteome</keyword>
<dbReference type="AlphaFoldDB" id="A0A0L7LUC7"/>
<accession>A0A0L7LUC7</accession>